<evidence type="ECO:0000313" key="4">
    <source>
        <dbReference type="Proteomes" id="UP000198852"/>
    </source>
</evidence>
<dbReference type="Proteomes" id="UP000198852">
    <property type="component" value="Unassembled WGS sequence"/>
</dbReference>
<dbReference type="InterPro" id="IPR009061">
    <property type="entry name" value="DNA-bd_dom_put_sf"/>
</dbReference>
<dbReference type="Pfam" id="PF13411">
    <property type="entry name" value="MerR_1"/>
    <property type="match status" value="1"/>
</dbReference>
<dbReference type="InterPro" id="IPR047057">
    <property type="entry name" value="MerR_fam"/>
</dbReference>
<dbReference type="Gene3D" id="1.10.1660.10">
    <property type="match status" value="1"/>
</dbReference>
<dbReference type="SMART" id="SM00422">
    <property type="entry name" value="HTH_MERR"/>
    <property type="match status" value="1"/>
</dbReference>
<accession>A0A1I6PH41</accession>
<feature type="domain" description="HTH merR-type" evidence="2">
    <location>
        <begin position="11"/>
        <end position="79"/>
    </location>
</feature>
<dbReference type="InterPro" id="IPR000551">
    <property type="entry name" value="MerR-type_HTH_dom"/>
</dbReference>
<sequence length="241" mass="27115">MTGMLRTADEELTIDELAARAGVTVRTVRFYSSRGLLPAPRLRGRLGLYGAEHLARLDLIRELQTLGFTLSAIERHLQRIPEGSSPDELALQRALIAPWTDEHAEELDRHELDRRAGRHLDDDLVEHLVELGILQRTEDADALRLPSPAMLGVGLQILDLGLPLEMLVQAKGIVEQHTAQIATELRELFAANVLRPYMEHGRPEDERERVRAATDQLRPLTIQVLVNGFQHAVNDVIRDHV</sequence>
<dbReference type="PRINTS" id="PR00040">
    <property type="entry name" value="HTHMERR"/>
</dbReference>
<dbReference type="PANTHER" id="PTHR30204:SF93">
    <property type="entry name" value="HTH MERR-TYPE DOMAIN-CONTAINING PROTEIN"/>
    <property type="match status" value="1"/>
</dbReference>
<dbReference type="GO" id="GO:0003700">
    <property type="term" value="F:DNA-binding transcription factor activity"/>
    <property type="evidence" value="ECO:0007669"/>
    <property type="project" value="InterPro"/>
</dbReference>
<dbReference type="PANTHER" id="PTHR30204">
    <property type="entry name" value="REDOX-CYCLING DRUG-SENSING TRANSCRIPTIONAL ACTIVATOR SOXR"/>
    <property type="match status" value="1"/>
</dbReference>
<evidence type="ECO:0000259" key="2">
    <source>
        <dbReference type="PROSITE" id="PS50937"/>
    </source>
</evidence>
<dbReference type="AlphaFoldDB" id="A0A1I6PH41"/>
<protein>
    <submittedName>
        <fullName evidence="3">DNA-binding transcriptional regulator, MerR family</fullName>
    </submittedName>
</protein>
<dbReference type="PROSITE" id="PS50937">
    <property type="entry name" value="HTH_MERR_2"/>
    <property type="match status" value="1"/>
</dbReference>
<evidence type="ECO:0000313" key="3">
    <source>
        <dbReference type="EMBL" id="SFS39541.1"/>
    </source>
</evidence>
<keyword evidence="4" id="KW-1185">Reference proteome</keyword>
<organism evidence="3 4">
    <name type="scientific">Saccharopolyspora flava</name>
    <dbReference type="NCBI Taxonomy" id="95161"/>
    <lineage>
        <taxon>Bacteria</taxon>
        <taxon>Bacillati</taxon>
        <taxon>Actinomycetota</taxon>
        <taxon>Actinomycetes</taxon>
        <taxon>Pseudonocardiales</taxon>
        <taxon>Pseudonocardiaceae</taxon>
        <taxon>Saccharopolyspora</taxon>
    </lineage>
</organism>
<proteinExistence type="predicted"/>
<name>A0A1I6PH41_9PSEU</name>
<dbReference type="GO" id="GO:0003677">
    <property type="term" value="F:DNA binding"/>
    <property type="evidence" value="ECO:0007669"/>
    <property type="project" value="UniProtKB-KW"/>
</dbReference>
<gene>
    <name evidence="3" type="ORF">SAMN05660874_00779</name>
</gene>
<evidence type="ECO:0000256" key="1">
    <source>
        <dbReference type="ARBA" id="ARBA00023125"/>
    </source>
</evidence>
<reference evidence="4" key="1">
    <citation type="submission" date="2016-10" db="EMBL/GenBank/DDBJ databases">
        <authorList>
            <person name="Varghese N."/>
            <person name="Submissions S."/>
        </authorList>
    </citation>
    <scope>NUCLEOTIDE SEQUENCE [LARGE SCALE GENOMIC DNA]</scope>
    <source>
        <strain evidence="4">DSM 44771</strain>
    </source>
</reference>
<dbReference type="EMBL" id="FOZX01000001">
    <property type="protein sequence ID" value="SFS39541.1"/>
    <property type="molecule type" value="Genomic_DNA"/>
</dbReference>
<dbReference type="STRING" id="95161.SAMN05660874_00779"/>
<keyword evidence="1 3" id="KW-0238">DNA-binding</keyword>
<dbReference type="SUPFAM" id="SSF46955">
    <property type="entry name" value="Putative DNA-binding domain"/>
    <property type="match status" value="1"/>
</dbReference>